<feature type="transmembrane region" description="Helical" evidence="6">
    <location>
        <begin position="224"/>
        <end position="246"/>
    </location>
</feature>
<organism evidence="8 9">
    <name type="scientific">Candidatus Finniella inopinata</name>
    <dbReference type="NCBI Taxonomy" id="1696036"/>
    <lineage>
        <taxon>Bacteria</taxon>
        <taxon>Pseudomonadati</taxon>
        <taxon>Pseudomonadota</taxon>
        <taxon>Alphaproteobacteria</taxon>
        <taxon>Holosporales</taxon>
        <taxon>Candidatus Paracaedibacteraceae</taxon>
        <taxon>Candidatus Finniella</taxon>
    </lineage>
</organism>
<proteinExistence type="predicted"/>
<keyword evidence="3 6" id="KW-0812">Transmembrane</keyword>
<dbReference type="GO" id="GO:0005886">
    <property type="term" value="C:plasma membrane"/>
    <property type="evidence" value="ECO:0007669"/>
    <property type="project" value="UniProtKB-SubCell"/>
</dbReference>
<dbReference type="PANTHER" id="PTHR47755:SF1">
    <property type="entry name" value="CELL DIVISION PROTEIN FTSX"/>
    <property type="match status" value="1"/>
</dbReference>
<evidence type="ECO:0000256" key="3">
    <source>
        <dbReference type="ARBA" id="ARBA00022692"/>
    </source>
</evidence>
<dbReference type="InterPro" id="IPR003838">
    <property type="entry name" value="ABC3_permease_C"/>
</dbReference>
<dbReference type="Proteomes" id="UP000293550">
    <property type="component" value="Unassembled WGS sequence"/>
</dbReference>
<sequence>MLKTRNTSLHQFPLNQDGGQTYLSWAVGFLSIIIVFMVMGFLSVYDPDTGSNPTFTVEIPLIEKDPEQSAVLLEKVSTFLKTIPSLQKIEVVERSELINLLGPLANDLNTVEDLPLPILIDVTLDSKVPVKIKGLTQQLRQIAAGIHVEPYAKWHSMVQIHNRTLQTLVLGGIILILMIMMALVSLVTRTSLTAYRSIVDILRLMGARNTFIARQFQNKTFLSCLKGSFIGLVISLVVLYCLSMLPPLLSSPLLFEPLITFYQLPFFLLLPLVTAIVSAFVSYLTVLRLLHHLEQ</sequence>
<comment type="caution">
    <text evidence="8">The sequence shown here is derived from an EMBL/GenBank/DDBJ whole genome shotgun (WGS) entry which is preliminary data.</text>
</comment>
<feature type="transmembrane region" description="Helical" evidence="6">
    <location>
        <begin position="165"/>
        <end position="187"/>
    </location>
</feature>
<evidence type="ECO:0000313" key="8">
    <source>
        <dbReference type="EMBL" id="RZI47061.1"/>
    </source>
</evidence>
<dbReference type="EMBL" id="SCFB01000001">
    <property type="protein sequence ID" value="RZI47061.1"/>
    <property type="molecule type" value="Genomic_DNA"/>
</dbReference>
<dbReference type="InterPro" id="IPR004513">
    <property type="entry name" value="FtsX"/>
</dbReference>
<feature type="transmembrane region" description="Helical" evidence="6">
    <location>
        <begin position="21"/>
        <end position="45"/>
    </location>
</feature>
<gene>
    <name evidence="8" type="ORF">EQU50_00285</name>
</gene>
<evidence type="ECO:0000256" key="1">
    <source>
        <dbReference type="ARBA" id="ARBA00004651"/>
    </source>
</evidence>
<keyword evidence="9" id="KW-1185">Reference proteome</keyword>
<feature type="transmembrane region" description="Helical" evidence="6">
    <location>
        <begin position="266"/>
        <end position="290"/>
    </location>
</feature>
<dbReference type="AlphaFoldDB" id="A0A4Q7DJ89"/>
<dbReference type="OrthoDB" id="9814843at2"/>
<keyword evidence="4 6" id="KW-1133">Transmembrane helix</keyword>
<feature type="domain" description="ABC3 transporter permease C-terminal" evidence="7">
    <location>
        <begin position="173"/>
        <end position="288"/>
    </location>
</feature>
<dbReference type="GO" id="GO:0032153">
    <property type="term" value="C:cell division site"/>
    <property type="evidence" value="ECO:0007669"/>
    <property type="project" value="TreeGrafter"/>
</dbReference>
<dbReference type="Pfam" id="PF02687">
    <property type="entry name" value="FtsX"/>
    <property type="match status" value="1"/>
</dbReference>
<reference evidence="8 9" key="1">
    <citation type="submission" date="2018-10" db="EMBL/GenBank/DDBJ databases">
        <title>An updated phylogeny of the Alphaproteobacteria reveals that the parasitic Rickettsiales and Holosporales have independent origins.</title>
        <authorList>
            <person name="Munoz-Gomez S.A."/>
            <person name="Hess S."/>
            <person name="Burger G."/>
            <person name="Lang B.F."/>
            <person name="Susko E."/>
            <person name="Slamovits C.H."/>
            <person name="Roger A.J."/>
        </authorList>
    </citation>
    <scope>NUCLEOTIDE SEQUENCE [LARGE SCALE GENOMIC DNA]</scope>
    <source>
        <strain evidence="8">HOLO01</strain>
    </source>
</reference>
<dbReference type="RefSeq" id="WP_130153174.1">
    <property type="nucleotide sequence ID" value="NZ_SCFB01000001.1"/>
</dbReference>
<evidence type="ECO:0000256" key="6">
    <source>
        <dbReference type="SAM" id="Phobius"/>
    </source>
</evidence>
<evidence type="ECO:0000256" key="4">
    <source>
        <dbReference type="ARBA" id="ARBA00022989"/>
    </source>
</evidence>
<evidence type="ECO:0000259" key="7">
    <source>
        <dbReference type="Pfam" id="PF02687"/>
    </source>
</evidence>
<protein>
    <submittedName>
        <fullName evidence="8">FtsX-like permease family protein</fullName>
    </submittedName>
</protein>
<evidence type="ECO:0000313" key="9">
    <source>
        <dbReference type="Proteomes" id="UP000293550"/>
    </source>
</evidence>
<name>A0A4Q7DJ89_9PROT</name>
<accession>A0A4Q7DJ89</accession>
<evidence type="ECO:0000256" key="5">
    <source>
        <dbReference type="ARBA" id="ARBA00023136"/>
    </source>
</evidence>
<dbReference type="PANTHER" id="PTHR47755">
    <property type="entry name" value="CELL DIVISION PROTEIN FTSX"/>
    <property type="match status" value="1"/>
</dbReference>
<evidence type="ECO:0000256" key="2">
    <source>
        <dbReference type="ARBA" id="ARBA00022475"/>
    </source>
</evidence>
<comment type="subcellular location">
    <subcellularLocation>
        <location evidence="1">Cell membrane</location>
        <topology evidence="1">Multi-pass membrane protein</topology>
    </subcellularLocation>
</comment>
<dbReference type="GO" id="GO:0051301">
    <property type="term" value="P:cell division"/>
    <property type="evidence" value="ECO:0007669"/>
    <property type="project" value="InterPro"/>
</dbReference>
<keyword evidence="2" id="KW-1003">Cell membrane</keyword>
<keyword evidence="5 6" id="KW-0472">Membrane</keyword>